<reference evidence="2" key="1">
    <citation type="submission" date="2022-11" db="EMBL/GenBank/DDBJ databases">
        <title>Genome Resource of Sclerotinia nivalis Strain SnTB1, a Plant Pathogen Isolated from American Ginseng.</title>
        <authorList>
            <person name="Fan S."/>
        </authorList>
    </citation>
    <scope>NUCLEOTIDE SEQUENCE</scope>
    <source>
        <strain evidence="2">SnTB1</strain>
    </source>
</reference>
<dbReference type="PANTHER" id="PTHR37577:SF1">
    <property type="entry name" value="INTEGRAL MEMBRANE PROTEIN"/>
    <property type="match status" value="1"/>
</dbReference>
<gene>
    <name evidence="2" type="ORF">OCU04_011148</name>
</gene>
<evidence type="ECO:0000256" key="1">
    <source>
        <dbReference type="SAM" id="Phobius"/>
    </source>
</evidence>
<sequence>MSATECSNFPNDCGPLSADIEIEGVGVYISFLATALLTLLAAVLRLPCQLALHSHEYAEHVEPEYHDFDHKSDKATAAKLYHVGKERVRFYRRWILLRYSKKPNLPRYRLLNVALTLLILSLADQQLVISSAVMIAGL</sequence>
<comment type="caution">
    <text evidence="2">The sequence shown here is derived from an EMBL/GenBank/DDBJ whole genome shotgun (WGS) entry which is preliminary data.</text>
</comment>
<keyword evidence="3" id="KW-1185">Reference proteome</keyword>
<dbReference type="AlphaFoldDB" id="A0A9X0AB65"/>
<dbReference type="Proteomes" id="UP001152300">
    <property type="component" value="Unassembled WGS sequence"/>
</dbReference>
<dbReference type="PANTHER" id="PTHR37577">
    <property type="entry name" value="INTEGRAL MEMBRANE PROTEIN"/>
    <property type="match status" value="1"/>
</dbReference>
<feature type="transmembrane region" description="Helical" evidence="1">
    <location>
        <begin position="25"/>
        <end position="44"/>
    </location>
</feature>
<keyword evidence="1" id="KW-0812">Transmembrane</keyword>
<accession>A0A9X0AB65</accession>
<evidence type="ECO:0000313" key="2">
    <source>
        <dbReference type="EMBL" id="KAJ8059487.1"/>
    </source>
</evidence>
<proteinExistence type="predicted"/>
<organism evidence="2 3">
    <name type="scientific">Sclerotinia nivalis</name>
    <dbReference type="NCBI Taxonomy" id="352851"/>
    <lineage>
        <taxon>Eukaryota</taxon>
        <taxon>Fungi</taxon>
        <taxon>Dikarya</taxon>
        <taxon>Ascomycota</taxon>
        <taxon>Pezizomycotina</taxon>
        <taxon>Leotiomycetes</taxon>
        <taxon>Helotiales</taxon>
        <taxon>Sclerotiniaceae</taxon>
        <taxon>Sclerotinia</taxon>
    </lineage>
</organism>
<dbReference type="EMBL" id="JAPEIS010000014">
    <property type="protein sequence ID" value="KAJ8059487.1"/>
    <property type="molecule type" value="Genomic_DNA"/>
</dbReference>
<name>A0A9X0AB65_9HELO</name>
<protein>
    <submittedName>
        <fullName evidence="2">Uncharacterized protein</fullName>
    </submittedName>
</protein>
<keyword evidence="1" id="KW-1133">Transmembrane helix</keyword>
<evidence type="ECO:0000313" key="3">
    <source>
        <dbReference type="Proteomes" id="UP001152300"/>
    </source>
</evidence>
<dbReference type="OrthoDB" id="5427664at2759"/>
<dbReference type="InterPro" id="IPR053018">
    <property type="entry name" value="Elsinochrome_Biosynth-Asso"/>
</dbReference>
<feature type="transmembrane region" description="Helical" evidence="1">
    <location>
        <begin position="110"/>
        <end position="136"/>
    </location>
</feature>
<keyword evidence="1" id="KW-0472">Membrane</keyword>